<dbReference type="Proteomes" id="UP000238413">
    <property type="component" value="Chromosome"/>
</dbReference>
<dbReference type="Gene3D" id="1.25.40.10">
    <property type="entry name" value="Tetratricopeptide repeat domain"/>
    <property type="match status" value="1"/>
</dbReference>
<keyword evidence="2" id="KW-0805">Transcription regulation</keyword>
<proteinExistence type="predicted"/>
<gene>
    <name evidence="5" type="ORF">C4B68_36150</name>
</gene>
<evidence type="ECO:0000313" key="5">
    <source>
        <dbReference type="EMBL" id="AVH60328.1"/>
    </source>
</evidence>
<evidence type="ECO:0000256" key="2">
    <source>
        <dbReference type="ARBA" id="ARBA00023015"/>
    </source>
</evidence>
<sequence>MLALCHTGRPTDALAAYEGARQRLAEAMGADPGPALQSLHERILRQDPTLLPLPAMPVP</sequence>
<accession>A0ABM6SZM2</accession>
<evidence type="ECO:0000313" key="6">
    <source>
        <dbReference type="Proteomes" id="UP000238413"/>
    </source>
</evidence>
<feature type="domain" description="Bacterial transcriptional activator" evidence="4">
    <location>
        <begin position="1"/>
        <end position="44"/>
    </location>
</feature>
<dbReference type="EMBL" id="CP026652">
    <property type="protein sequence ID" value="AVH60328.1"/>
    <property type="molecule type" value="Genomic_DNA"/>
</dbReference>
<dbReference type="PANTHER" id="PTHR35807">
    <property type="entry name" value="TRANSCRIPTIONAL REGULATOR REDD-RELATED"/>
    <property type="match status" value="1"/>
</dbReference>
<protein>
    <recommendedName>
        <fullName evidence="4">Bacterial transcriptional activator domain-containing protein</fullName>
    </recommendedName>
</protein>
<dbReference type="PANTHER" id="PTHR35807:SF1">
    <property type="entry name" value="TRANSCRIPTIONAL REGULATOR REDD"/>
    <property type="match status" value="1"/>
</dbReference>
<name>A0ABM6SZM2_9ACTN</name>
<dbReference type="Pfam" id="PF03704">
    <property type="entry name" value="BTAD"/>
    <property type="match status" value="1"/>
</dbReference>
<keyword evidence="3" id="KW-0804">Transcription</keyword>
<organism evidence="5 6">
    <name type="scientific">Streptomyces dengpaensis</name>
    <dbReference type="NCBI Taxonomy" id="2049881"/>
    <lineage>
        <taxon>Bacteria</taxon>
        <taxon>Bacillati</taxon>
        <taxon>Actinomycetota</taxon>
        <taxon>Actinomycetes</taxon>
        <taxon>Kitasatosporales</taxon>
        <taxon>Streptomycetaceae</taxon>
        <taxon>Streptomyces</taxon>
    </lineage>
</organism>
<evidence type="ECO:0000256" key="3">
    <source>
        <dbReference type="ARBA" id="ARBA00023163"/>
    </source>
</evidence>
<dbReference type="InterPro" id="IPR051677">
    <property type="entry name" value="AfsR-DnrI-RedD_regulator"/>
</dbReference>
<reference evidence="5 6" key="1">
    <citation type="submission" date="2018-02" db="EMBL/GenBank/DDBJ databases">
        <title>Complete genome sequence of Streptomyces dengpaensis, the producer of angucyclines.</title>
        <authorList>
            <person name="Yumei L."/>
        </authorList>
    </citation>
    <scope>NUCLEOTIDE SEQUENCE [LARGE SCALE GENOMIC DNA]</scope>
    <source>
        <strain evidence="5 6">XZHG99</strain>
    </source>
</reference>
<evidence type="ECO:0000256" key="1">
    <source>
        <dbReference type="ARBA" id="ARBA00023012"/>
    </source>
</evidence>
<keyword evidence="1" id="KW-0902">Two-component regulatory system</keyword>
<evidence type="ECO:0000259" key="4">
    <source>
        <dbReference type="Pfam" id="PF03704"/>
    </source>
</evidence>
<dbReference type="RefSeq" id="WP_099503288.1">
    <property type="nucleotide sequence ID" value="NZ_CP026652.1"/>
</dbReference>
<dbReference type="InterPro" id="IPR011990">
    <property type="entry name" value="TPR-like_helical_dom_sf"/>
</dbReference>
<dbReference type="InterPro" id="IPR005158">
    <property type="entry name" value="BTAD"/>
</dbReference>
<keyword evidence="6" id="KW-1185">Reference proteome</keyword>
<dbReference type="SUPFAM" id="SSF48452">
    <property type="entry name" value="TPR-like"/>
    <property type="match status" value="1"/>
</dbReference>